<keyword evidence="1" id="KW-0812">Transmembrane</keyword>
<evidence type="ECO:0000256" key="1">
    <source>
        <dbReference type="SAM" id="Phobius"/>
    </source>
</evidence>
<comment type="caution">
    <text evidence="2">The sequence shown here is derived from an EMBL/GenBank/DDBJ whole genome shotgun (WGS) entry which is preliminary data.</text>
</comment>
<dbReference type="AlphaFoldDB" id="A0A7W9HII2"/>
<accession>A0A7W9HII2</accession>
<name>A0A7W9HII2_9PSEU</name>
<reference evidence="2 3" key="1">
    <citation type="submission" date="2020-08" db="EMBL/GenBank/DDBJ databases">
        <title>Sequencing the genomes of 1000 actinobacteria strains.</title>
        <authorList>
            <person name="Klenk H.-P."/>
        </authorList>
    </citation>
    <scope>NUCLEOTIDE SEQUENCE [LARGE SCALE GENOMIC DNA]</scope>
    <source>
        <strain evidence="2 3">DSM 45486</strain>
    </source>
</reference>
<proteinExistence type="predicted"/>
<protein>
    <recommendedName>
        <fullName evidence="4">DUF3592 domain-containing protein</fullName>
    </recommendedName>
</protein>
<evidence type="ECO:0008006" key="4">
    <source>
        <dbReference type="Google" id="ProtNLM"/>
    </source>
</evidence>
<keyword evidence="1" id="KW-0472">Membrane</keyword>
<evidence type="ECO:0000313" key="2">
    <source>
        <dbReference type="EMBL" id="MBB5802957.1"/>
    </source>
</evidence>
<keyword evidence="1" id="KW-1133">Transmembrane helix</keyword>
<gene>
    <name evidence="2" type="ORF">F4560_002725</name>
</gene>
<feature type="transmembrane region" description="Helical" evidence="1">
    <location>
        <begin position="46"/>
        <end position="66"/>
    </location>
</feature>
<feature type="transmembrane region" description="Helical" evidence="1">
    <location>
        <begin position="155"/>
        <end position="175"/>
    </location>
</feature>
<keyword evidence="3" id="KW-1185">Reference proteome</keyword>
<dbReference type="EMBL" id="JACHMO010000001">
    <property type="protein sequence ID" value="MBB5802957.1"/>
    <property type="molecule type" value="Genomic_DNA"/>
</dbReference>
<sequence>MAKLVRTFKEFLVLRRDAAIFNSDDRARVDPAVLPVVVRVALWQSVLMGVVGGALVAAGVTGWFSVRAAQDELLESGRRVDGVVTEVEDARPDRDPTGIDVRFTLRGEERVATVEFGVDRRPYEVGDWVMVIVDENDPTRVRTFHDRNISERGEVVVIFGVVLGTVLLVGGLRTIPRWARRLRTSEWRRGQVIVGDWTLDVEFDDDPGTVSRFVMKQPSLGGDGVKASWDYGRVWIGRAGGVWTAVSENRLRIAAVTPVPHFQGEPT</sequence>
<organism evidence="2 3">
    <name type="scientific">Saccharothrix ecbatanensis</name>
    <dbReference type="NCBI Taxonomy" id="1105145"/>
    <lineage>
        <taxon>Bacteria</taxon>
        <taxon>Bacillati</taxon>
        <taxon>Actinomycetota</taxon>
        <taxon>Actinomycetes</taxon>
        <taxon>Pseudonocardiales</taxon>
        <taxon>Pseudonocardiaceae</taxon>
        <taxon>Saccharothrix</taxon>
    </lineage>
</organism>
<dbReference type="Proteomes" id="UP000552097">
    <property type="component" value="Unassembled WGS sequence"/>
</dbReference>
<evidence type="ECO:0000313" key="3">
    <source>
        <dbReference type="Proteomes" id="UP000552097"/>
    </source>
</evidence>
<dbReference type="RefSeq" id="WP_312869298.1">
    <property type="nucleotide sequence ID" value="NZ_JACHMO010000001.1"/>
</dbReference>